<dbReference type="RefSeq" id="WP_114897981.1">
    <property type="nucleotide sequence ID" value="NZ_CP031222.1"/>
</dbReference>
<dbReference type="AlphaFoldDB" id="A0A345P3L2"/>
<evidence type="ECO:0000256" key="1">
    <source>
        <dbReference type="SAM" id="SignalP"/>
    </source>
</evidence>
<evidence type="ECO:0000313" key="3">
    <source>
        <dbReference type="Proteomes" id="UP000253940"/>
    </source>
</evidence>
<proteinExistence type="predicted"/>
<reference evidence="2 3" key="1">
    <citation type="submission" date="2018-07" db="EMBL/GenBank/DDBJ databases">
        <title>Genome sequencing of Moraxellaceae gen. HYN0046.</title>
        <authorList>
            <person name="Kim M."/>
            <person name="Yi H."/>
        </authorList>
    </citation>
    <scope>NUCLEOTIDE SEQUENCE [LARGE SCALE GENOMIC DNA]</scope>
    <source>
        <strain evidence="2 3">HYN0046</strain>
    </source>
</reference>
<accession>A0A345P3L2</accession>
<evidence type="ECO:0008006" key="4">
    <source>
        <dbReference type="Google" id="ProtNLM"/>
    </source>
</evidence>
<organism evidence="2 3">
    <name type="scientific">Aquirhabdus parva</name>
    <dbReference type="NCBI Taxonomy" id="2283318"/>
    <lineage>
        <taxon>Bacteria</taxon>
        <taxon>Pseudomonadati</taxon>
        <taxon>Pseudomonadota</taxon>
        <taxon>Gammaproteobacteria</taxon>
        <taxon>Moraxellales</taxon>
        <taxon>Moraxellaceae</taxon>
        <taxon>Aquirhabdus</taxon>
    </lineage>
</organism>
<feature type="chain" id="PRO_5016781505" description="Outer membrane protein beta-barrel domain-containing protein" evidence="1">
    <location>
        <begin position="21"/>
        <end position="246"/>
    </location>
</feature>
<dbReference type="Gene3D" id="2.40.160.170">
    <property type="match status" value="1"/>
</dbReference>
<dbReference type="EMBL" id="CP031222">
    <property type="protein sequence ID" value="AXI01871.1"/>
    <property type="molecule type" value="Genomic_DNA"/>
</dbReference>
<dbReference type="KEGG" id="mbah:HYN46_02635"/>
<keyword evidence="1" id="KW-0732">Signal</keyword>
<feature type="signal peptide" evidence="1">
    <location>
        <begin position="1"/>
        <end position="20"/>
    </location>
</feature>
<name>A0A345P3L2_9GAMM</name>
<evidence type="ECO:0000313" key="2">
    <source>
        <dbReference type="EMBL" id="AXI01871.1"/>
    </source>
</evidence>
<dbReference type="OrthoDB" id="517121at2"/>
<sequence length="246" mass="26987">MINRALLSFLLVCASPCVFAETITPESTNPPVVSSTPSNNDAFKNAGLSLKAGTSGLGFDLTYSFDPRFKIRTGFGYLSYDRNINKSDMTQRGKLQMSNFDLLADYHPWSGGFRISGGLETLNVKFKGHAEKTENGFITLNGQQYSSLQVGSADADVRWNGAKPYLGLGYDGFNSSQNSGFYFSSDFGVVFSGSPDVNLTTTCLATMPKVCQMIDRDTQAQETKLKNDLHSIKWLPVLQVGIGYRF</sequence>
<dbReference type="Proteomes" id="UP000253940">
    <property type="component" value="Chromosome"/>
</dbReference>
<protein>
    <recommendedName>
        <fullName evidence="4">Outer membrane protein beta-barrel domain-containing protein</fullName>
    </recommendedName>
</protein>
<keyword evidence="3" id="KW-1185">Reference proteome</keyword>
<gene>
    <name evidence="2" type="ORF">HYN46_02635</name>
</gene>